<dbReference type="PRINTS" id="PR00038">
    <property type="entry name" value="HTHLUXR"/>
</dbReference>
<sequence length="289" mass="30994">MGHEDSGLSRGGVVRVVVIDDDEILLHGIAAWLSHAAPRPDGTTDGLDVRVVGTAKSVTELLARVAQPNGMRTNGTGGYSRTPYETLRRNNGVHPGEPARGTASVPSMRPRTFADDGPITPLAPVALLDLRLRDGRRVAENVMALIQAGFAVVTCSTIDDAGLVHEAGRAGALSYVRKSQDATDMRQALAAAANGERHVSQSHAALIQRTKTYGVPELSGQEREALRLYASGLTMSSVARRLNVKQGTAKSYLDRVRDKYEQAGRAARTKLELRDRAVEDGVLSSPRLE</sequence>
<dbReference type="SUPFAM" id="SSF46894">
    <property type="entry name" value="C-terminal effector domain of the bipartite response regulators"/>
    <property type="match status" value="1"/>
</dbReference>
<evidence type="ECO:0000259" key="4">
    <source>
        <dbReference type="PROSITE" id="PS50110"/>
    </source>
</evidence>
<dbReference type="AlphaFoldDB" id="A0A545APM0"/>
<feature type="domain" description="Response regulatory" evidence="4">
    <location>
        <begin position="15"/>
        <end position="193"/>
    </location>
</feature>
<name>A0A545APM0_9ACTN</name>
<keyword evidence="6" id="KW-1185">Reference proteome</keyword>
<feature type="region of interest" description="Disordered" evidence="3">
    <location>
        <begin position="89"/>
        <end position="116"/>
    </location>
</feature>
<keyword evidence="1" id="KW-0238">DNA-binding</keyword>
<dbReference type="InterPro" id="IPR000792">
    <property type="entry name" value="Tscrpt_reg_LuxR_C"/>
</dbReference>
<dbReference type="GO" id="GO:0006355">
    <property type="term" value="P:regulation of DNA-templated transcription"/>
    <property type="evidence" value="ECO:0007669"/>
    <property type="project" value="InterPro"/>
</dbReference>
<comment type="caution">
    <text evidence="5">The sequence shown here is derived from an EMBL/GenBank/DDBJ whole genome shotgun (WGS) entry which is preliminary data.</text>
</comment>
<evidence type="ECO:0000256" key="3">
    <source>
        <dbReference type="SAM" id="MobiDB-lite"/>
    </source>
</evidence>
<dbReference type="RefSeq" id="WP_142706357.1">
    <property type="nucleotide sequence ID" value="NZ_VIRS01000014.1"/>
</dbReference>
<protein>
    <submittedName>
        <fullName evidence="5">Response regulator transcription factor</fullName>
    </submittedName>
</protein>
<organism evidence="5 6">
    <name type="scientific">Cryptosporangium phraense</name>
    <dbReference type="NCBI Taxonomy" id="2593070"/>
    <lineage>
        <taxon>Bacteria</taxon>
        <taxon>Bacillati</taxon>
        <taxon>Actinomycetota</taxon>
        <taxon>Actinomycetes</taxon>
        <taxon>Cryptosporangiales</taxon>
        <taxon>Cryptosporangiaceae</taxon>
        <taxon>Cryptosporangium</taxon>
    </lineage>
</organism>
<dbReference type="Gene3D" id="3.40.50.2300">
    <property type="match status" value="1"/>
</dbReference>
<dbReference type="PANTHER" id="PTHR43214">
    <property type="entry name" value="TWO-COMPONENT RESPONSE REGULATOR"/>
    <property type="match status" value="1"/>
</dbReference>
<dbReference type="InParanoid" id="A0A545APM0"/>
<proteinExistence type="predicted"/>
<dbReference type="InterPro" id="IPR039420">
    <property type="entry name" value="WalR-like"/>
</dbReference>
<dbReference type="OrthoDB" id="3176919at2"/>
<dbReference type="EMBL" id="VIRS01000014">
    <property type="protein sequence ID" value="TQS43272.1"/>
    <property type="molecule type" value="Genomic_DNA"/>
</dbReference>
<dbReference type="InterPro" id="IPR036388">
    <property type="entry name" value="WH-like_DNA-bd_sf"/>
</dbReference>
<evidence type="ECO:0000256" key="1">
    <source>
        <dbReference type="ARBA" id="ARBA00023125"/>
    </source>
</evidence>
<evidence type="ECO:0000313" key="5">
    <source>
        <dbReference type="EMBL" id="TQS43272.1"/>
    </source>
</evidence>
<dbReference type="InterPro" id="IPR011006">
    <property type="entry name" value="CheY-like_superfamily"/>
</dbReference>
<accession>A0A545APM0</accession>
<dbReference type="GO" id="GO:0000160">
    <property type="term" value="P:phosphorelay signal transduction system"/>
    <property type="evidence" value="ECO:0007669"/>
    <property type="project" value="InterPro"/>
</dbReference>
<dbReference type="InterPro" id="IPR001789">
    <property type="entry name" value="Sig_transdc_resp-reg_receiver"/>
</dbReference>
<dbReference type="Gene3D" id="1.10.10.10">
    <property type="entry name" value="Winged helix-like DNA-binding domain superfamily/Winged helix DNA-binding domain"/>
    <property type="match status" value="1"/>
</dbReference>
<dbReference type="PROSITE" id="PS50110">
    <property type="entry name" value="RESPONSE_REGULATORY"/>
    <property type="match status" value="1"/>
</dbReference>
<dbReference type="GO" id="GO:0003677">
    <property type="term" value="F:DNA binding"/>
    <property type="evidence" value="ECO:0007669"/>
    <property type="project" value="UniProtKB-KW"/>
</dbReference>
<reference evidence="5 6" key="1">
    <citation type="submission" date="2019-07" db="EMBL/GenBank/DDBJ databases">
        <title>Cryptosporangium phraense sp. nov., isolated from plant litter.</title>
        <authorList>
            <person name="Suriyachadkun C."/>
        </authorList>
    </citation>
    <scope>NUCLEOTIDE SEQUENCE [LARGE SCALE GENOMIC DNA]</scope>
    <source>
        <strain evidence="5 6">A-T 5661</strain>
    </source>
</reference>
<dbReference type="PANTHER" id="PTHR43214:SF43">
    <property type="entry name" value="TWO-COMPONENT RESPONSE REGULATOR"/>
    <property type="match status" value="1"/>
</dbReference>
<gene>
    <name evidence="5" type="ORF">FL583_20760</name>
</gene>
<feature type="modified residue" description="4-aspartylphosphate" evidence="2">
    <location>
        <position position="129"/>
    </location>
</feature>
<dbReference type="Pfam" id="PF00196">
    <property type="entry name" value="GerE"/>
    <property type="match status" value="1"/>
</dbReference>
<dbReference type="SMART" id="SM00421">
    <property type="entry name" value="HTH_LUXR"/>
    <property type="match status" value="1"/>
</dbReference>
<dbReference type="Proteomes" id="UP000317982">
    <property type="component" value="Unassembled WGS sequence"/>
</dbReference>
<dbReference type="InterPro" id="IPR016032">
    <property type="entry name" value="Sig_transdc_resp-reg_C-effctor"/>
</dbReference>
<dbReference type="SUPFAM" id="SSF52172">
    <property type="entry name" value="CheY-like"/>
    <property type="match status" value="1"/>
</dbReference>
<keyword evidence="2" id="KW-0597">Phosphoprotein</keyword>
<evidence type="ECO:0000313" key="6">
    <source>
        <dbReference type="Proteomes" id="UP000317982"/>
    </source>
</evidence>
<evidence type="ECO:0000256" key="2">
    <source>
        <dbReference type="PROSITE-ProRule" id="PRU00169"/>
    </source>
</evidence>